<reference evidence="1 2" key="1">
    <citation type="submission" date="2016-11" db="EMBL/GenBank/DDBJ databases">
        <title>Draft Genome Sequences of Nine Cyanobacterial Strains from Diverse Habitats.</title>
        <authorList>
            <person name="Zhu T."/>
            <person name="Hou S."/>
            <person name="Lu X."/>
            <person name="Hess W.R."/>
        </authorList>
    </citation>
    <scope>NUCLEOTIDE SEQUENCE [LARGE SCALE GENOMIC DNA]</scope>
    <source>
        <strain evidence="1 2">IAM M-71</strain>
    </source>
</reference>
<dbReference type="InterPro" id="IPR029058">
    <property type="entry name" value="AB_hydrolase_fold"/>
</dbReference>
<evidence type="ECO:0000313" key="1">
    <source>
        <dbReference type="EMBL" id="OKH34073.1"/>
    </source>
</evidence>
<protein>
    <submittedName>
        <fullName evidence="1">Dienelactone hydrolase</fullName>
    </submittedName>
</protein>
<dbReference type="Proteomes" id="UP000185860">
    <property type="component" value="Unassembled WGS sequence"/>
</dbReference>
<dbReference type="OrthoDB" id="569821at2"/>
<dbReference type="GO" id="GO:0016787">
    <property type="term" value="F:hydrolase activity"/>
    <property type="evidence" value="ECO:0007669"/>
    <property type="project" value="UniProtKB-KW"/>
</dbReference>
<evidence type="ECO:0000313" key="2">
    <source>
        <dbReference type="Proteomes" id="UP000185860"/>
    </source>
</evidence>
<sequence length="327" mass="35290">MTVRAFFRSTKVKNATSPYDTIHLKIFYPALMSGSELEKTQGNIPADSQKAPFPIVIFFGGVNCGAENYQWLAVKLAETGIVVVTFVWVAENLPGMIALTPGIDTKVLAPNIYGTAPTASALPALLAELESLQTEGLLAGMLNLQQVILGGHSAGGRVALENANPEFFPQVVAAFAYAAHSAAPMMLGFPADTFLSLPSTLPMLLIGGTCDGVIANSRHIYGIKEESPTRSVMRTFREAITANRNDCYSIIIDGANHYSIVHPQDPTTDRAFLDFPTTQPEAEIRSLIAELIALFIDAHARQKPEALATLDKIKNQSNSLIAAFERK</sequence>
<dbReference type="SUPFAM" id="SSF53474">
    <property type="entry name" value="alpha/beta-Hydrolases"/>
    <property type="match status" value="1"/>
</dbReference>
<name>A0A1U7IBP7_9CYAN</name>
<gene>
    <name evidence="1" type="ORF">NIES2119_21465</name>
</gene>
<organism evidence="1 2">
    <name type="scientific">[Phormidium ambiguum] IAM M-71</name>
    <dbReference type="NCBI Taxonomy" id="454136"/>
    <lineage>
        <taxon>Bacteria</taxon>
        <taxon>Bacillati</taxon>
        <taxon>Cyanobacteriota</taxon>
        <taxon>Cyanophyceae</taxon>
        <taxon>Oscillatoriophycideae</taxon>
        <taxon>Aerosakkonematales</taxon>
        <taxon>Aerosakkonemataceae</taxon>
        <taxon>Floridanema</taxon>
    </lineage>
</organism>
<dbReference type="Gene3D" id="3.40.50.1820">
    <property type="entry name" value="alpha/beta hydrolase"/>
    <property type="match status" value="1"/>
</dbReference>
<dbReference type="AlphaFoldDB" id="A0A1U7IBP7"/>
<accession>A0A1U7IBP7</accession>
<keyword evidence="1" id="KW-0378">Hydrolase</keyword>
<dbReference type="STRING" id="454136.NIES2119_21465"/>
<dbReference type="RefSeq" id="WP_073595545.1">
    <property type="nucleotide sequence ID" value="NZ_MRCE01000024.1"/>
</dbReference>
<comment type="caution">
    <text evidence="1">The sequence shown here is derived from an EMBL/GenBank/DDBJ whole genome shotgun (WGS) entry which is preliminary data.</text>
</comment>
<proteinExistence type="predicted"/>
<dbReference type="EMBL" id="MRCE01000024">
    <property type="protein sequence ID" value="OKH34073.1"/>
    <property type="molecule type" value="Genomic_DNA"/>
</dbReference>